<evidence type="ECO:0000313" key="2">
    <source>
        <dbReference type="Proteomes" id="UP001642484"/>
    </source>
</evidence>
<name>A0ABP0L2G0_9DINO</name>
<gene>
    <name evidence="1" type="ORF">CCMP2556_LOCUS19041</name>
</gene>
<accession>A0ABP0L2G0</accession>
<keyword evidence="2" id="KW-1185">Reference proteome</keyword>
<proteinExistence type="predicted"/>
<dbReference type="Proteomes" id="UP001642484">
    <property type="component" value="Unassembled WGS sequence"/>
</dbReference>
<evidence type="ECO:0000313" key="1">
    <source>
        <dbReference type="EMBL" id="CAK9033356.1"/>
    </source>
</evidence>
<dbReference type="EMBL" id="CAXAMN010011001">
    <property type="protein sequence ID" value="CAK9033356.1"/>
    <property type="molecule type" value="Genomic_DNA"/>
</dbReference>
<comment type="caution">
    <text evidence="1">The sequence shown here is derived from an EMBL/GenBank/DDBJ whole genome shotgun (WGS) entry which is preliminary data.</text>
</comment>
<reference evidence="1 2" key="1">
    <citation type="submission" date="2024-02" db="EMBL/GenBank/DDBJ databases">
        <authorList>
            <person name="Chen Y."/>
            <person name="Shah S."/>
            <person name="Dougan E. K."/>
            <person name="Thang M."/>
            <person name="Chan C."/>
        </authorList>
    </citation>
    <scope>NUCLEOTIDE SEQUENCE [LARGE SCALE GENOMIC DNA]</scope>
</reference>
<protein>
    <submittedName>
        <fullName evidence="1">Uncharacterized protein</fullName>
    </submittedName>
</protein>
<sequence>MWCFSLLWPMLVAGEPNMNGDYVLSATPGAQQTQQRFPTHFSEYPRKPSYFDVYSPTIKTLYSQVFWKSLPPVDLPDDVVKRFDGKAMAVVGFEIDQVRRTPTGDVQVPITVAYNHHFESTMIGKDAVFESQELQGPKDPNVPDTHGHGMPLAWEPGDRRWVVKQNAKKSGEFPSSQAFGGANGGEFRKSFHGYAPGYVQVIQSPTQIQITPMQIDTWNREKMNISHPTRFVSGPVPRSSLAPQTGPDALYSGLLECPVTTRITKKVEGKAVLRVGGAPCGKLATSGEECLQLARTALPQHRLTPLQSAQEPGCFVAGDMEELDLVHVSFKAEHGRAAMQQDWRGRRPIPEALCGSDAKHFVGSSNPLVNVSVVLDLENSVAQISLEGPKDVWFGVGFAAQSMSDEPWAIIVDGQGEVSERKLGNHQAGTLLKASVTVKESQVVNSLRRVVLTRPLKGASSEYYSFNPLEDGGAQINFINAVGSGPTLSYHKHRTLGLLTLLPTSKTTPGACVCVGKEAPFGQAKGTMEYTASGPGDEGSGSVAFNNQCSPEPRSDLLKMQNPTCDLRNYSGGQIACHHMWSLLDADQPIPWTDQPIEYSLKMRFWVEEYDKSYHTMLQRVTWGIASPVEYDVPKCSEGMMGCSLQNGTWIHTIQGTFKGEGRLSAAHFHCHAPTCLSMQMYRCPLGTEVCNASTGELLCEEKPIYGHGEDDFGEPGYILQPPCLWGSEDFGLTAPPSVEGYVLGTVKTSNATYGHHGEMAWQQMYIFHDPAQRAESYI</sequence>
<organism evidence="1 2">
    <name type="scientific">Durusdinium trenchii</name>
    <dbReference type="NCBI Taxonomy" id="1381693"/>
    <lineage>
        <taxon>Eukaryota</taxon>
        <taxon>Sar</taxon>
        <taxon>Alveolata</taxon>
        <taxon>Dinophyceae</taxon>
        <taxon>Suessiales</taxon>
        <taxon>Symbiodiniaceae</taxon>
        <taxon>Durusdinium</taxon>
    </lineage>
</organism>